<organism evidence="2 3">
    <name type="scientific">Enterococcus mundtii</name>
    <dbReference type="NCBI Taxonomy" id="53346"/>
    <lineage>
        <taxon>Bacteria</taxon>
        <taxon>Bacillati</taxon>
        <taxon>Bacillota</taxon>
        <taxon>Bacilli</taxon>
        <taxon>Lactobacillales</taxon>
        <taxon>Enterococcaceae</taxon>
        <taxon>Enterococcus</taxon>
    </lineage>
</organism>
<evidence type="ECO:0000313" key="3">
    <source>
        <dbReference type="Proteomes" id="UP000195024"/>
    </source>
</evidence>
<keyword evidence="1" id="KW-1133">Transmembrane helix</keyword>
<dbReference type="RefSeq" id="WP_254905401.1">
    <property type="nucleotide sequence ID" value="NZ_NGMS01000001.1"/>
</dbReference>
<evidence type="ECO:0000313" key="2">
    <source>
        <dbReference type="EMBL" id="OTP26914.1"/>
    </source>
</evidence>
<dbReference type="AlphaFoldDB" id="A0A242KY88"/>
<gene>
    <name evidence="2" type="ORF">A5802_000648</name>
</gene>
<feature type="transmembrane region" description="Helical" evidence="1">
    <location>
        <begin position="13"/>
        <end position="31"/>
    </location>
</feature>
<name>A0A242KY88_ENTMU</name>
<proteinExistence type="predicted"/>
<accession>A0A242KY88</accession>
<protein>
    <submittedName>
        <fullName evidence="2">Uncharacterized protein</fullName>
    </submittedName>
</protein>
<keyword evidence="1" id="KW-0472">Membrane</keyword>
<keyword evidence="1" id="KW-0812">Transmembrane</keyword>
<comment type="caution">
    <text evidence="2">The sequence shown here is derived from an EMBL/GenBank/DDBJ whole genome shotgun (WGS) entry which is preliminary data.</text>
</comment>
<dbReference type="EMBL" id="NGMS01000001">
    <property type="protein sequence ID" value="OTP26914.1"/>
    <property type="molecule type" value="Genomic_DNA"/>
</dbReference>
<evidence type="ECO:0000256" key="1">
    <source>
        <dbReference type="SAM" id="Phobius"/>
    </source>
</evidence>
<dbReference type="Proteomes" id="UP000195024">
    <property type="component" value="Unassembled WGS sequence"/>
</dbReference>
<reference evidence="2 3" key="1">
    <citation type="submission" date="2017-05" db="EMBL/GenBank/DDBJ databases">
        <title>The Genome Sequence of Enterococcus mundtii 6B1_DIV0119.</title>
        <authorList>
            <consortium name="The Broad Institute Genomics Platform"/>
            <consortium name="The Broad Institute Genomic Center for Infectious Diseases"/>
            <person name="Earl A."/>
            <person name="Manson A."/>
            <person name="Schwartman J."/>
            <person name="Gilmore M."/>
            <person name="Abouelleil A."/>
            <person name="Cao P."/>
            <person name="Chapman S."/>
            <person name="Cusick C."/>
            <person name="Shea T."/>
            <person name="Young S."/>
            <person name="Neafsey D."/>
            <person name="Nusbaum C."/>
            <person name="Birren B."/>
        </authorList>
    </citation>
    <scope>NUCLEOTIDE SEQUENCE [LARGE SCALE GENOMIC DNA]</scope>
    <source>
        <strain evidence="2 3">6B1_DIV0119</strain>
    </source>
</reference>
<sequence length="42" mass="4770">MKNSKGSMYPIKVLGNLIGWIFLFGLVGYLVKKNVKEKIDNI</sequence>